<sequence length="299" mass="33200">MTISLDRDAFLVPMPEDIPDVLSVTLPGAPLIPLVFDSPHSGTDIPADFKPAVSADMVRISADTHVDDLFSSAPRHGAPLLRAHFPRSFLDANRSLADMDRDMLAGEWPHHTRDSPTARRGMGLIWRNAWGETPMYAAPMPVGEAEARIRKYWVPYQAALRQLLDGAFAQFRCVWHINCHSMTDIGHAMSSDGDGARRADICIGDMYGASAGEEFTALLRDFLESEGLSVAMNKPFRGAELTEAYANPSIDRHSVQFEINRRLYMNETTREISQDYPALKGAMDRLVAHLADYTQGKLV</sequence>
<dbReference type="EMBL" id="CP003075">
    <property type="protein sequence ID" value="AEQ53814.1"/>
    <property type="molecule type" value="Genomic_DNA"/>
</dbReference>
<keyword evidence="2" id="KW-1185">Reference proteome</keyword>
<name>G4RD64_PELHB</name>
<dbReference type="PATRIC" id="fig|1082931.4.peg.3783"/>
<keyword evidence="1" id="KW-0378">Hydrolase</keyword>
<dbReference type="Proteomes" id="UP000008850">
    <property type="component" value="Chromosome"/>
</dbReference>
<reference evidence="1 2" key="1">
    <citation type="journal article" date="2012" name="J. Bacteriol.">
        <title>Complete genome sequence of Pelagibacterium halotolerans B2T.</title>
        <authorList>
            <person name="Huo Y.Y."/>
            <person name="Cheng H."/>
            <person name="Han X.F."/>
            <person name="Jiang X.W."/>
            <person name="Sun C."/>
            <person name="Zhang X.Q."/>
            <person name="Zhu X.F."/>
            <person name="Liu Y.F."/>
            <person name="Li P.F."/>
            <person name="Ni P.X."/>
            <person name="Wu M."/>
        </authorList>
    </citation>
    <scope>NUCLEOTIDE SEQUENCE [LARGE SCALE GENOMIC DNA]</scope>
    <source>
        <strain evidence="2">DSM 22347 / JCM 15775 / CGMCC 1.7692 / B2</strain>
    </source>
</reference>
<dbReference type="STRING" id="1082931.KKY_3832"/>
<dbReference type="GO" id="GO:0016787">
    <property type="term" value="F:hydrolase activity"/>
    <property type="evidence" value="ECO:0007669"/>
    <property type="project" value="UniProtKB-KW"/>
</dbReference>
<gene>
    <name evidence="1" type="ordered locus">KKY_3832</name>
</gene>
<dbReference type="AlphaFoldDB" id="G4RD64"/>
<accession>G4RD64</accession>
<organism evidence="1 2">
    <name type="scientific">Pelagibacterium halotolerans (strain DSM 22347 / JCM 15775 / CGMCC 1.7692 / B2)</name>
    <dbReference type="NCBI Taxonomy" id="1082931"/>
    <lineage>
        <taxon>Bacteria</taxon>
        <taxon>Pseudomonadati</taxon>
        <taxon>Pseudomonadota</taxon>
        <taxon>Alphaproteobacteria</taxon>
        <taxon>Hyphomicrobiales</taxon>
        <taxon>Devosiaceae</taxon>
        <taxon>Pelagibacterium</taxon>
    </lineage>
</organism>
<dbReference type="eggNOG" id="COG3741">
    <property type="taxonomic scope" value="Bacteria"/>
</dbReference>
<protein>
    <submittedName>
        <fullName evidence="1">Putative hydrolase</fullName>
    </submittedName>
</protein>
<proteinExistence type="predicted"/>
<dbReference type="InterPro" id="IPR007709">
    <property type="entry name" value="N-FG_amidohydro"/>
</dbReference>
<dbReference type="Gene3D" id="3.40.630.40">
    <property type="entry name" value="Zn-dependent exopeptidases"/>
    <property type="match status" value="1"/>
</dbReference>
<evidence type="ECO:0000313" key="2">
    <source>
        <dbReference type="Proteomes" id="UP000008850"/>
    </source>
</evidence>
<dbReference type="HOGENOM" id="CLU_069318_1_0_5"/>
<dbReference type="SUPFAM" id="SSF53187">
    <property type="entry name" value="Zn-dependent exopeptidases"/>
    <property type="match status" value="1"/>
</dbReference>
<dbReference type="Pfam" id="PF05013">
    <property type="entry name" value="FGase"/>
    <property type="match status" value="1"/>
</dbReference>
<dbReference type="KEGG" id="phl:KKY_3832"/>
<evidence type="ECO:0000313" key="1">
    <source>
        <dbReference type="EMBL" id="AEQ53814.1"/>
    </source>
</evidence>